<dbReference type="Gene3D" id="3.40.50.300">
    <property type="entry name" value="P-loop containing nucleotide triphosphate hydrolases"/>
    <property type="match status" value="1"/>
</dbReference>
<name>A0ABV1KX66_9BACL</name>
<evidence type="ECO:0008006" key="4">
    <source>
        <dbReference type="Google" id="ProtNLM"/>
    </source>
</evidence>
<sequence>MPSTDCFSASGGTGKTTLALNLIRQAGERSLRTFYLNMEALNATSLLFGKGEPDSLSRLLYSLQVHPDRWGEQLEQLCRHQPQLRTDFLDAPDHPGERLALTAELLMTLLEKLRNTGRYDLIVVDPDSGAGEWHRGLIQASDKVLWLAIDDAQSLMKTNKLLHHWQTHIGEDIKKLTFIMNKGHGGGMVNRWELPGLAPTAILPYIPQWKAVDQPGRLLGAPAFSGAVEQLLDQLGIGVVSVPSTRRRREEGHGNQRTHVRGAG</sequence>
<dbReference type="Proteomes" id="UP001493487">
    <property type="component" value="Unassembled WGS sequence"/>
</dbReference>
<comment type="caution">
    <text evidence="2">The sequence shown here is derived from an EMBL/GenBank/DDBJ whole genome shotgun (WGS) entry which is preliminary data.</text>
</comment>
<gene>
    <name evidence="2" type="ORF">QJS35_19835</name>
</gene>
<keyword evidence="3" id="KW-1185">Reference proteome</keyword>
<feature type="region of interest" description="Disordered" evidence="1">
    <location>
        <begin position="244"/>
        <end position="264"/>
    </location>
</feature>
<dbReference type="RefSeq" id="WP_232187020.1">
    <property type="nucleotide sequence ID" value="NZ_JAIOAP010000011.1"/>
</dbReference>
<dbReference type="EMBL" id="JASKHM010000012">
    <property type="protein sequence ID" value="MEQ4484638.1"/>
    <property type="molecule type" value="Genomic_DNA"/>
</dbReference>
<evidence type="ECO:0000313" key="2">
    <source>
        <dbReference type="EMBL" id="MEQ4484638.1"/>
    </source>
</evidence>
<dbReference type="InterPro" id="IPR027417">
    <property type="entry name" value="P-loop_NTPase"/>
</dbReference>
<protein>
    <recommendedName>
        <fullName evidence="4">ParA family protein</fullName>
    </recommendedName>
</protein>
<proteinExistence type="predicted"/>
<evidence type="ECO:0000256" key="1">
    <source>
        <dbReference type="SAM" id="MobiDB-lite"/>
    </source>
</evidence>
<reference evidence="2 3" key="1">
    <citation type="journal article" date="2023" name="Genome Announc.">
        <title>Pan-Genome Analyses of the Genus Cohnella and Proposal of the Novel Species Cohnella silvisoli sp. nov., Isolated from Forest Soil.</title>
        <authorList>
            <person name="Wang C."/>
            <person name="Mao L."/>
            <person name="Bao G."/>
            <person name="Zhu H."/>
        </authorList>
    </citation>
    <scope>NUCLEOTIDE SEQUENCE [LARGE SCALE GENOMIC DNA]</scope>
    <source>
        <strain evidence="2 3">NL03-T5-1</strain>
    </source>
</reference>
<accession>A0ABV1KX66</accession>
<dbReference type="SUPFAM" id="SSF52540">
    <property type="entry name" value="P-loop containing nucleoside triphosphate hydrolases"/>
    <property type="match status" value="1"/>
</dbReference>
<evidence type="ECO:0000313" key="3">
    <source>
        <dbReference type="Proteomes" id="UP001493487"/>
    </source>
</evidence>
<organism evidence="2 3">
    <name type="scientific">Cohnella silvisoli</name>
    <dbReference type="NCBI Taxonomy" id="2873699"/>
    <lineage>
        <taxon>Bacteria</taxon>
        <taxon>Bacillati</taxon>
        <taxon>Bacillota</taxon>
        <taxon>Bacilli</taxon>
        <taxon>Bacillales</taxon>
        <taxon>Paenibacillaceae</taxon>
        <taxon>Cohnella</taxon>
    </lineage>
</organism>